<dbReference type="CDD" id="cd12148">
    <property type="entry name" value="fungal_TF_MHR"/>
    <property type="match status" value="1"/>
</dbReference>
<name>A0A1Y2FIA6_PROLT</name>
<dbReference type="AlphaFoldDB" id="A0A1Y2FIA6"/>
<dbReference type="GeneID" id="63787710"/>
<reference evidence="8 9" key="1">
    <citation type="submission" date="2016-07" db="EMBL/GenBank/DDBJ databases">
        <title>Pervasive Adenine N6-methylation of Active Genes in Fungi.</title>
        <authorList>
            <consortium name="DOE Joint Genome Institute"/>
            <person name="Mondo S.J."/>
            <person name="Dannebaum R.O."/>
            <person name="Kuo R.C."/>
            <person name="Labutti K."/>
            <person name="Haridas S."/>
            <person name="Kuo A."/>
            <person name="Salamov A."/>
            <person name="Ahrendt S.R."/>
            <person name="Lipzen A."/>
            <person name="Sullivan W."/>
            <person name="Andreopoulos W.B."/>
            <person name="Clum A."/>
            <person name="Lindquist E."/>
            <person name="Daum C."/>
            <person name="Ramamoorthy G.K."/>
            <person name="Gryganskyi A."/>
            <person name="Culley D."/>
            <person name="Magnuson J.K."/>
            <person name="James T.Y."/>
            <person name="O'Malley M.A."/>
            <person name="Stajich J.E."/>
            <person name="Spatafora J.W."/>
            <person name="Visel A."/>
            <person name="Grigoriev I.V."/>
        </authorList>
    </citation>
    <scope>NUCLEOTIDE SEQUENCE [LARGE SCALE GENOMIC DNA]</scope>
    <source>
        <strain evidence="8 9">12-1054</strain>
    </source>
</reference>
<keyword evidence="2" id="KW-0862">Zinc</keyword>
<evidence type="ECO:0000256" key="4">
    <source>
        <dbReference type="ARBA" id="ARBA00023163"/>
    </source>
</evidence>
<comment type="caution">
    <text evidence="8">The sequence shown here is derived from an EMBL/GenBank/DDBJ whole genome shotgun (WGS) entry which is preliminary data.</text>
</comment>
<dbReference type="GO" id="GO:0003677">
    <property type="term" value="F:DNA binding"/>
    <property type="evidence" value="ECO:0007669"/>
    <property type="project" value="InterPro"/>
</dbReference>
<feature type="region of interest" description="Disordered" evidence="6">
    <location>
        <begin position="1"/>
        <end position="35"/>
    </location>
</feature>
<protein>
    <recommendedName>
        <fullName evidence="7">Xylanolytic transcriptional activator regulatory domain-containing protein</fullName>
    </recommendedName>
</protein>
<evidence type="ECO:0000313" key="9">
    <source>
        <dbReference type="Proteomes" id="UP000193685"/>
    </source>
</evidence>
<feature type="compositionally biased region" description="Polar residues" evidence="6">
    <location>
        <begin position="22"/>
        <end position="34"/>
    </location>
</feature>
<keyword evidence="4" id="KW-0804">Transcription</keyword>
<dbReference type="Pfam" id="PF04082">
    <property type="entry name" value="Fungal_trans"/>
    <property type="match status" value="1"/>
</dbReference>
<feature type="domain" description="Xylanolytic transcriptional activator regulatory" evidence="7">
    <location>
        <begin position="385"/>
        <end position="619"/>
    </location>
</feature>
<feature type="region of interest" description="Disordered" evidence="6">
    <location>
        <begin position="190"/>
        <end position="210"/>
    </location>
</feature>
<sequence length="899" mass="99704">MHARKEQDAAEAEADSTSESAPTMTANAASSAMIQNKKKRVKMEALVQAEPIYTSPYDSQPGGQSKTSTTATTPAMRSAIDSPVYHARQPPTTTYPRLSSTQPPPLQPVQAMLDEAAASPHIPARSTYSLSVDKTPYNRETQLDYAHLASIPWQQPQYVNFPPDINHGVADDVMQLQGSLDQSRQQLRWPAPSGESFVRGSAPGIPEPRSNMYVPVPQPYYNGDSLDVSTQPSEPAMNRWLMLNQHNNPVTNLLNISSQPNTTANWGIPPPSNKGNGNINDARYAKIEQGFYGRLFSHGKWAIAEKRWYDVLHGGTEDLFASCDPTCELPLVPGQRARVSEACRLRMMRALFPESRNPYDPASKLDYTGDLLSGFPTCSDFDQALDTYFERFTKEAPFFHIGVFSISTCDPLLLMTMACVGFGLGQTESGNHFVQSNFDGLKNRIMGDLEGKLNGITLDAISGFATAFIFLKLAALFADRDHLTPCQMMYICMVSIAQTHGIFTDYGRKVTSGLFSQFSSVETTWKAWGRVESLKRIIVSMLRSDSAYCTFLRTAPVIRVNNIEMLLPCDDLLFDAPNADVWWAIVQGEEHPIIMPALSSHNSLDKLVGHTFLNYYSLHTVLNYLSLRGADAAQKLQDYQSIHRETEPFVPVPYDLYIRDETGRNMVHHLISFIDNFQSLLPSFPQDWQRTNCLVFWHYLCLSLTMNSDLLEITAGRSGGQAASFAARYTKKWVQTPAARRALLHSAQVYQLLANKQQTDMRSIYACFAVFQAALVMTLYVFASQPASTNGSGTKMLNGSGKQDVSATETAGFELTEPLDWAGMGSVGLDHAAALNGTPAAQWIAVGGPWQFSGKRLDGFAGAIYLLDIYSDLLKTCGKWNYASMHKILVSMRDLLTRQ</sequence>
<dbReference type="RefSeq" id="XP_040725976.1">
    <property type="nucleotide sequence ID" value="XM_040871111.1"/>
</dbReference>
<dbReference type="PANTHER" id="PTHR47660">
    <property type="entry name" value="TRANSCRIPTION FACTOR WITH C2H2 AND ZN(2)-CYS(6) DNA BINDING DOMAIN (EUROFUNG)-RELATED-RELATED"/>
    <property type="match status" value="1"/>
</dbReference>
<accession>A0A1Y2FIA6</accession>
<dbReference type="EMBL" id="MCFI01000007">
    <property type="protein sequence ID" value="ORY83681.1"/>
    <property type="molecule type" value="Genomic_DNA"/>
</dbReference>
<keyword evidence="3" id="KW-0805">Transcription regulation</keyword>
<gene>
    <name evidence="8" type="ORF">BCR37DRAFT_392152</name>
</gene>
<evidence type="ECO:0000259" key="7">
    <source>
        <dbReference type="Pfam" id="PF04082"/>
    </source>
</evidence>
<dbReference type="GO" id="GO:0006351">
    <property type="term" value="P:DNA-templated transcription"/>
    <property type="evidence" value="ECO:0007669"/>
    <property type="project" value="InterPro"/>
</dbReference>
<dbReference type="GO" id="GO:0008270">
    <property type="term" value="F:zinc ion binding"/>
    <property type="evidence" value="ECO:0007669"/>
    <property type="project" value="InterPro"/>
</dbReference>
<dbReference type="InterPro" id="IPR007219">
    <property type="entry name" value="XnlR_reg_dom"/>
</dbReference>
<evidence type="ECO:0000256" key="1">
    <source>
        <dbReference type="ARBA" id="ARBA00022723"/>
    </source>
</evidence>
<dbReference type="OrthoDB" id="10018191at2759"/>
<evidence type="ECO:0000256" key="5">
    <source>
        <dbReference type="ARBA" id="ARBA00023242"/>
    </source>
</evidence>
<feature type="compositionally biased region" description="Polar residues" evidence="6">
    <location>
        <begin position="56"/>
        <end position="73"/>
    </location>
</feature>
<evidence type="ECO:0000256" key="6">
    <source>
        <dbReference type="SAM" id="MobiDB-lite"/>
    </source>
</evidence>
<dbReference type="Proteomes" id="UP000193685">
    <property type="component" value="Unassembled WGS sequence"/>
</dbReference>
<dbReference type="STRING" id="56484.A0A1Y2FIA6"/>
<keyword evidence="9" id="KW-1185">Reference proteome</keyword>
<evidence type="ECO:0000256" key="3">
    <source>
        <dbReference type="ARBA" id="ARBA00023015"/>
    </source>
</evidence>
<feature type="region of interest" description="Disordered" evidence="6">
    <location>
        <begin position="53"/>
        <end position="73"/>
    </location>
</feature>
<proteinExistence type="predicted"/>
<keyword evidence="1" id="KW-0479">Metal-binding</keyword>
<evidence type="ECO:0000313" key="8">
    <source>
        <dbReference type="EMBL" id="ORY83681.1"/>
    </source>
</evidence>
<keyword evidence="5" id="KW-0539">Nucleus</keyword>
<organism evidence="8 9">
    <name type="scientific">Protomyces lactucae-debilis</name>
    <dbReference type="NCBI Taxonomy" id="2754530"/>
    <lineage>
        <taxon>Eukaryota</taxon>
        <taxon>Fungi</taxon>
        <taxon>Dikarya</taxon>
        <taxon>Ascomycota</taxon>
        <taxon>Taphrinomycotina</taxon>
        <taxon>Taphrinomycetes</taxon>
        <taxon>Taphrinales</taxon>
        <taxon>Protomycetaceae</taxon>
        <taxon>Protomyces</taxon>
    </lineage>
</organism>
<evidence type="ECO:0000256" key="2">
    <source>
        <dbReference type="ARBA" id="ARBA00022833"/>
    </source>
</evidence>